<feature type="domain" description="VanZ-like" evidence="2">
    <location>
        <begin position="26"/>
        <end position="173"/>
    </location>
</feature>
<keyword evidence="1" id="KW-0812">Transmembrane</keyword>
<proteinExistence type="predicted"/>
<protein>
    <submittedName>
        <fullName evidence="3">Integral membrane protein</fullName>
    </submittedName>
</protein>
<feature type="transmembrane region" description="Helical" evidence="1">
    <location>
        <begin position="158"/>
        <end position="176"/>
    </location>
</feature>
<dbReference type="AlphaFoldDB" id="A0A0R1QXW7"/>
<keyword evidence="4" id="KW-1185">Reference proteome</keyword>
<feature type="transmembrane region" description="Helical" evidence="1">
    <location>
        <begin position="121"/>
        <end position="138"/>
    </location>
</feature>
<accession>A0A0R1QXW7</accession>
<comment type="caution">
    <text evidence="3">The sequence shown here is derived from an EMBL/GenBank/DDBJ whole genome shotgun (WGS) entry which is preliminary data.</text>
</comment>
<dbReference type="PIRSF" id="PIRSF019083">
    <property type="entry name" value="UCP019083_VanZ"/>
    <property type="match status" value="1"/>
</dbReference>
<evidence type="ECO:0000259" key="2">
    <source>
        <dbReference type="Pfam" id="PF04892"/>
    </source>
</evidence>
<evidence type="ECO:0000256" key="1">
    <source>
        <dbReference type="SAM" id="Phobius"/>
    </source>
</evidence>
<dbReference type="Proteomes" id="UP000051790">
    <property type="component" value="Unassembled WGS sequence"/>
</dbReference>
<evidence type="ECO:0000313" key="3">
    <source>
        <dbReference type="EMBL" id="KRL47668.1"/>
    </source>
</evidence>
<dbReference type="NCBIfam" id="NF037970">
    <property type="entry name" value="vanZ_1"/>
    <property type="match status" value="1"/>
</dbReference>
<name>A0A0R1QXW7_9LACO</name>
<feature type="transmembrane region" description="Helical" evidence="1">
    <location>
        <begin position="24"/>
        <end position="45"/>
    </location>
</feature>
<dbReference type="EMBL" id="AZEU01000096">
    <property type="protein sequence ID" value="KRL47668.1"/>
    <property type="molecule type" value="Genomic_DNA"/>
</dbReference>
<dbReference type="InterPro" id="IPR016747">
    <property type="entry name" value="Phosphotransbutyrylase"/>
</dbReference>
<gene>
    <name evidence="3" type="ORF">FD01_GL000222</name>
</gene>
<feature type="transmembrane region" description="Helical" evidence="1">
    <location>
        <begin position="97"/>
        <end position="114"/>
    </location>
</feature>
<dbReference type="Pfam" id="PF04892">
    <property type="entry name" value="VanZ"/>
    <property type="match status" value="1"/>
</dbReference>
<sequence>MPLCGKLGALIFERMTPLKTLHRYIWLILALAVIATLFVSSSMTYKQQTAVPFLERVLANEPFKARLSTIHFTYAGDPVSVQESGYFAFVEFFMRKAAHVTTYFLIGLFASIGLREFVKPTWLRTVLTILSAAGLAAFDEFHQMLTGGRQPTFDDVMLDTIAATIAVVIVLLVSGLRRRKPVVRR</sequence>
<keyword evidence="1" id="KW-0472">Membrane</keyword>
<dbReference type="PATRIC" id="fig|1423769.4.peg.242"/>
<dbReference type="InterPro" id="IPR006976">
    <property type="entry name" value="VanZ-like"/>
</dbReference>
<evidence type="ECO:0000313" key="4">
    <source>
        <dbReference type="Proteomes" id="UP000051790"/>
    </source>
</evidence>
<keyword evidence="1" id="KW-1133">Transmembrane helix</keyword>
<organism evidence="3 4">
    <name type="scientific">Lacticaseibacillus manihotivorans DSM 13343 = JCM 12514</name>
    <dbReference type="NCBI Taxonomy" id="1423769"/>
    <lineage>
        <taxon>Bacteria</taxon>
        <taxon>Bacillati</taxon>
        <taxon>Bacillota</taxon>
        <taxon>Bacilli</taxon>
        <taxon>Lactobacillales</taxon>
        <taxon>Lactobacillaceae</taxon>
        <taxon>Lacticaseibacillus</taxon>
    </lineage>
</organism>
<reference evidence="3 4" key="1">
    <citation type="journal article" date="2015" name="Genome Announc.">
        <title>Expanding the biotechnology potential of lactobacilli through comparative genomics of 213 strains and associated genera.</title>
        <authorList>
            <person name="Sun Z."/>
            <person name="Harris H.M."/>
            <person name="McCann A."/>
            <person name="Guo C."/>
            <person name="Argimon S."/>
            <person name="Zhang W."/>
            <person name="Yang X."/>
            <person name="Jeffery I.B."/>
            <person name="Cooney J.C."/>
            <person name="Kagawa T.F."/>
            <person name="Liu W."/>
            <person name="Song Y."/>
            <person name="Salvetti E."/>
            <person name="Wrobel A."/>
            <person name="Rasinkangas P."/>
            <person name="Parkhill J."/>
            <person name="Rea M.C."/>
            <person name="O'Sullivan O."/>
            <person name="Ritari J."/>
            <person name="Douillard F.P."/>
            <person name="Paul Ross R."/>
            <person name="Yang R."/>
            <person name="Briner A.E."/>
            <person name="Felis G.E."/>
            <person name="de Vos W.M."/>
            <person name="Barrangou R."/>
            <person name="Klaenhammer T.R."/>
            <person name="Caufield P.W."/>
            <person name="Cui Y."/>
            <person name="Zhang H."/>
            <person name="O'Toole P.W."/>
        </authorList>
    </citation>
    <scope>NUCLEOTIDE SEQUENCE [LARGE SCALE GENOMIC DNA]</scope>
    <source>
        <strain evidence="3 4">DSM 13343</strain>
    </source>
</reference>